<evidence type="ECO:0000256" key="2">
    <source>
        <dbReference type="SAM" id="Phobius"/>
    </source>
</evidence>
<dbReference type="Proteomes" id="UP001164746">
    <property type="component" value="Chromosome 1"/>
</dbReference>
<keyword evidence="4" id="KW-1185">Reference proteome</keyword>
<accession>A0ABY7D9B3</accession>
<evidence type="ECO:0000313" key="3">
    <source>
        <dbReference type="EMBL" id="WAQ93686.1"/>
    </source>
</evidence>
<name>A0ABY7D9B3_MYAAR</name>
<sequence length="275" mass="31541">MDPDEMADSSDEDIHLDQNDLIQIEEELENQLKARIDPLQPSDDFGKAGPGEGGDVLLERDKGTLGLQRAESRRSLFNVKLASWFVRLSAIFCMTTGKIILYIWLFFTNCVLVTFIGYGIFYLYVFAIPYAEYFFTTWIGILLLFVFLISIVLTAVNIYTFCVLHKNGCCFMKSLNRDILNVDPEDHADQEDKEAEDTDPSSEEVLGVGDGRDKEITVSKKNNSRDFGYNNMTPREVESVPGVEKKNLDNLYKLERIFLYIENPRSKRVYTDVYI</sequence>
<protein>
    <submittedName>
        <fullName evidence="3">Uncharacterized protein</fullName>
    </submittedName>
</protein>
<keyword evidence="2" id="KW-0812">Transmembrane</keyword>
<evidence type="ECO:0000313" key="4">
    <source>
        <dbReference type="Proteomes" id="UP001164746"/>
    </source>
</evidence>
<reference evidence="3" key="1">
    <citation type="submission" date="2022-11" db="EMBL/GenBank/DDBJ databases">
        <title>Centuries of genome instability and evolution in soft-shell clam transmissible cancer (bioRxiv).</title>
        <authorList>
            <person name="Hart S.F.M."/>
            <person name="Yonemitsu M.A."/>
            <person name="Giersch R.M."/>
            <person name="Beal B.F."/>
            <person name="Arriagada G."/>
            <person name="Davis B.W."/>
            <person name="Ostrander E.A."/>
            <person name="Goff S.P."/>
            <person name="Metzger M.J."/>
        </authorList>
    </citation>
    <scope>NUCLEOTIDE SEQUENCE</scope>
    <source>
        <strain evidence="3">MELC-2E11</strain>
        <tissue evidence="3">Siphon/mantle</tissue>
    </source>
</reference>
<feature type="transmembrane region" description="Helical" evidence="2">
    <location>
        <begin position="138"/>
        <end position="161"/>
    </location>
</feature>
<proteinExistence type="predicted"/>
<feature type="region of interest" description="Disordered" evidence="1">
    <location>
        <begin position="187"/>
        <end position="208"/>
    </location>
</feature>
<organism evidence="3 4">
    <name type="scientific">Mya arenaria</name>
    <name type="common">Soft-shell clam</name>
    <dbReference type="NCBI Taxonomy" id="6604"/>
    <lineage>
        <taxon>Eukaryota</taxon>
        <taxon>Metazoa</taxon>
        <taxon>Spiralia</taxon>
        <taxon>Lophotrochozoa</taxon>
        <taxon>Mollusca</taxon>
        <taxon>Bivalvia</taxon>
        <taxon>Autobranchia</taxon>
        <taxon>Heteroconchia</taxon>
        <taxon>Euheterodonta</taxon>
        <taxon>Imparidentia</taxon>
        <taxon>Neoheterodontei</taxon>
        <taxon>Myida</taxon>
        <taxon>Myoidea</taxon>
        <taxon>Myidae</taxon>
        <taxon>Mya</taxon>
    </lineage>
</organism>
<evidence type="ECO:0000256" key="1">
    <source>
        <dbReference type="SAM" id="MobiDB-lite"/>
    </source>
</evidence>
<feature type="transmembrane region" description="Helical" evidence="2">
    <location>
        <begin position="111"/>
        <end position="131"/>
    </location>
</feature>
<feature type="compositionally biased region" description="Acidic residues" evidence="1">
    <location>
        <begin position="187"/>
        <end position="202"/>
    </location>
</feature>
<keyword evidence="2" id="KW-1133">Transmembrane helix</keyword>
<gene>
    <name evidence="3" type="ORF">MAR_006157</name>
</gene>
<dbReference type="EMBL" id="CP111012">
    <property type="protein sequence ID" value="WAQ93686.1"/>
    <property type="molecule type" value="Genomic_DNA"/>
</dbReference>
<keyword evidence="2" id="KW-0472">Membrane</keyword>